<dbReference type="AlphaFoldDB" id="A0A9P4TTA8"/>
<dbReference type="EMBL" id="MU007123">
    <property type="protein sequence ID" value="KAF2418927.1"/>
    <property type="molecule type" value="Genomic_DNA"/>
</dbReference>
<gene>
    <name evidence="1" type="ORF">EJ08DRAFT_706751</name>
</gene>
<organism evidence="1 2">
    <name type="scientific">Tothia fuscella</name>
    <dbReference type="NCBI Taxonomy" id="1048955"/>
    <lineage>
        <taxon>Eukaryota</taxon>
        <taxon>Fungi</taxon>
        <taxon>Dikarya</taxon>
        <taxon>Ascomycota</taxon>
        <taxon>Pezizomycotina</taxon>
        <taxon>Dothideomycetes</taxon>
        <taxon>Pleosporomycetidae</taxon>
        <taxon>Venturiales</taxon>
        <taxon>Cylindrosympodiaceae</taxon>
        <taxon>Tothia</taxon>
    </lineage>
</organism>
<keyword evidence="2" id="KW-1185">Reference proteome</keyword>
<proteinExistence type="predicted"/>
<reference evidence="1" key="1">
    <citation type="journal article" date="2020" name="Stud. Mycol.">
        <title>101 Dothideomycetes genomes: a test case for predicting lifestyles and emergence of pathogens.</title>
        <authorList>
            <person name="Haridas S."/>
            <person name="Albert R."/>
            <person name="Binder M."/>
            <person name="Bloem J."/>
            <person name="Labutti K."/>
            <person name="Salamov A."/>
            <person name="Andreopoulos B."/>
            <person name="Baker S."/>
            <person name="Barry K."/>
            <person name="Bills G."/>
            <person name="Bluhm B."/>
            <person name="Cannon C."/>
            <person name="Castanera R."/>
            <person name="Culley D."/>
            <person name="Daum C."/>
            <person name="Ezra D."/>
            <person name="Gonzalez J."/>
            <person name="Henrissat B."/>
            <person name="Kuo A."/>
            <person name="Liang C."/>
            <person name="Lipzen A."/>
            <person name="Lutzoni F."/>
            <person name="Magnuson J."/>
            <person name="Mondo S."/>
            <person name="Nolan M."/>
            <person name="Ohm R."/>
            <person name="Pangilinan J."/>
            <person name="Park H.-J."/>
            <person name="Ramirez L."/>
            <person name="Alfaro M."/>
            <person name="Sun H."/>
            <person name="Tritt A."/>
            <person name="Yoshinaga Y."/>
            <person name="Zwiers L.-H."/>
            <person name="Turgeon B."/>
            <person name="Goodwin S."/>
            <person name="Spatafora J."/>
            <person name="Crous P."/>
            <person name="Grigoriev I."/>
        </authorList>
    </citation>
    <scope>NUCLEOTIDE SEQUENCE</scope>
    <source>
        <strain evidence="1">CBS 130266</strain>
    </source>
</reference>
<evidence type="ECO:0000313" key="2">
    <source>
        <dbReference type="Proteomes" id="UP000800235"/>
    </source>
</evidence>
<sequence>MSRGLSQDEIQRRVQRFVNMCAMSPDDLVVVDYSGHGNTADDEGLILQSECFTCCAGDNGAGAGPSMFRMELRSHHSPNKMRIEFIRSGRAAPFEAVRERMVFTIKDHTLFGTILGVFCKRHGIQNSKRCLSLQYRETTLTLKWSASVLRSIREAYHGADTAPNNMFVVAVIFKDNDNQLRGAYQGCSFEYNGGEGISGLWLKGPKHTSLMNGPWKEATGE</sequence>
<evidence type="ECO:0000313" key="1">
    <source>
        <dbReference type="EMBL" id="KAF2418927.1"/>
    </source>
</evidence>
<accession>A0A9P4TTA8</accession>
<comment type="caution">
    <text evidence="1">The sequence shown here is derived from an EMBL/GenBank/DDBJ whole genome shotgun (WGS) entry which is preliminary data.</text>
</comment>
<protein>
    <submittedName>
        <fullName evidence="1">Uncharacterized protein</fullName>
    </submittedName>
</protein>
<name>A0A9P4TTA8_9PEZI</name>
<dbReference type="Proteomes" id="UP000800235">
    <property type="component" value="Unassembled WGS sequence"/>
</dbReference>